<comment type="caution">
    <text evidence="2">The sequence shown here is derived from an EMBL/GenBank/DDBJ whole genome shotgun (WGS) entry which is preliminary data.</text>
</comment>
<accession>A0A367Z9W3</accession>
<dbReference type="EMBL" id="QOQW01000043">
    <property type="protein sequence ID" value="RCK74617.1"/>
    <property type="molecule type" value="Genomic_DNA"/>
</dbReference>
<feature type="chain" id="PRO_5017066788" evidence="1">
    <location>
        <begin position="28"/>
        <end position="156"/>
    </location>
</feature>
<organism evidence="2 3">
    <name type="scientific">Candidatus Ozemobacter sibiricus</name>
    <dbReference type="NCBI Taxonomy" id="2268124"/>
    <lineage>
        <taxon>Bacteria</taxon>
        <taxon>Candidatus Ozemobacteria</taxon>
        <taxon>Candidatus Ozemobacterales</taxon>
        <taxon>Candidatus Ozemobacteraceae</taxon>
        <taxon>Candidatus Ozemobacter</taxon>
    </lineage>
</organism>
<sequence>MKIDRKHLGLIVASFIALSFNSHFAQAARKTQDLLQPKVFAYKRAGEVYVPVRPATPTAVVVKKTGVQMDRRNVYIGGYVINTTDKEIRHVRIFPTFVSLPANAAQLAEKLHHDELNLRPKETRRFVIMRSIEEIKPLLEQNVPIAENCILNCQEL</sequence>
<protein>
    <submittedName>
        <fullName evidence="2">Uncharacterized protein</fullName>
    </submittedName>
</protein>
<proteinExistence type="predicted"/>
<keyword evidence="1" id="KW-0732">Signal</keyword>
<dbReference type="Proteomes" id="UP000252355">
    <property type="component" value="Unassembled WGS sequence"/>
</dbReference>
<evidence type="ECO:0000313" key="2">
    <source>
        <dbReference type="EMBL" id="RCK74617.1"/>
    </source>
</evidence>
<evidence type="ECO:0000256" key="1">
    <source>
        <dbReference type="SAM" id="SignalP"/>
    </source>
</evidence>
<feature type="signal peptide" evidence="1">
    <location>
        <begin position="1"/>
        <end position="27"/>
    </location>
</feature>
<reference evidence="2 3" key="1">
    <citation type="submission" date="2018-05" db="EMBL/GenBank/DDBJ databases">
        <title>A metagenomic window into the 2 km-deep terrestrial subsurface aquifer revealed taxonomically and functionally diverse microbial community comprising novel uncultured bacterial lineages.</title>
        <authorList>
            <person name="Kadnikov V.V."/>
            <person name="Mardanov A.V."/>
            <person name="Beletsky A.V."/>
            <person name="Banks D."/>
            <person name="Pimenov N.V."/>
            <person name="Frank Y.A."/>
            <person name="Karnachuk O.V."/>
            <person name="Ravin N.V."/>
        </authorList>
    </citation>
    <scope>NUCLEOTIDE SEQUENCE [LARGE SCALE GENOMIC DNA]</scope>
    <source>
        <strain evidence="2">BY5</strain>
    </source>
</reference>
<dbReference type="AlphaFoldDB" id="A0A367Z9W3"/>
<evidence type="ECO:0000313" key="3">
    <source>
        <dbReference type="Proteomes" id="UP000252355"/>
    </source>
</evidence>
<name>A0A367Z9W3_9BACT</name>
<gene>
    <name evidence="2" type="ORF">OZSIB_0104</name>
</gene>